<dbReference type="GO" id="GO:0016853">
    <property type="term" value="F:isomerase activity"/>
    <property type="evidence" value="ECO:0007669"/>
    <property type="project" value="UniProtKB-KW"/>
</dbReference>
<gene>
    <name evidence="4" type="ORF">HNQ77_001992</name>
</gene>
<protein>
    <submittedName>
        <fullName evidence="4">PhzF family phenazine biosynthesis protein</fullName>
    </submittedName>
</protein>
<evidence type="ECO:0000256" key="2">
    <source>
        <dbReference type="ARBA" id="ARBA00023235"/>
    </source>
</evidence>
<evidence type="ECO:0000256" key="3">
    <source>
        <dbReference type="PIRSR" id="PIRSR016184-1"/>
    </source>
</evidence>
<organism evidence="4 5">
    <name type="scientific">Silvibacterium bohemicum</name>
    <dbReference type="NCBI Taxonomy" id="1577686"/>
    <lineage>
        <taxon>Bacteria</taxon>
        <taxon>Pseudomonadati</taxon>
        <taxon>Acidobacteriota</taxon>
        <taxon>Terriglobia</taxon>
        <taxon>Terriglobales</taxon>
        <taxon>Acidobacteriaceae</taxon>
        <taxon>Silvibacterium</taxon>
    </lineage>
</organism>
<name>A0A841JSA4_9BACT</name>
<dbReference type="Proteomes" id="UP000538666">
    <property type="component" value="Unassembled WGS sequence"/>
</dbReference>
<sequence>MSIPYYHVDSFTDEIFGGNPAGVCILEAFPADAVLKKIAAENRHSETAFVVARSDGSFDLRWFTPVVEDDLCGHATLATAYILWLRQHHDWPVCFHTRSGLLTVDRVDDLFEMDFPSRPPVRGEEWPELLSALGLEKGEILRSVRDVLVVLDHTEQVQSLTPDFAALAELGLGIGGAIVTAPGDGDSSDVDYVCRLFAPSAGINEDPATGSIHCTLAPYWAERTGKQAFQARQLSARGGRMQCRIAGDRVKISGCARLYLEGAIHL</sequence>
<evidence type="ECO:0000313" key="5">
    <source>
        <dbReference type="Proteomes" id="UP000538666"/>
    </source>
</evidence>
<comment type="caution">
    <text evidence="4">The sequence shown here is derived from an EMBL/GenBank/DDBJ whole genome shotgun (WGS) entry which is preliminary data.</text>
</comment>
<evidence type="ECO:0000313" key="4">
    <source>
        <dbReference type="EMBL" id="MBB6144040.1"/>
    </source>
</evidence>
<dbReference type="NCBIfam" id="TIGR00654">
    <property type="entry name" value="PhzF_family"/>
    <property type="match status" value="1"/>
</dbReference>
<feature type="active site" evidence="3">
    <location>
        <position position="46"/>
    </location>
</feature>
<dbReference type="PIRSF" id="PIRSF016184">
    <property type="entry name" value="PhzC_PhzF"/>
    <property type="match status" value="1"/>
</dbReference>
<dbReference type="GO" id="GO:0005737">
    <property type="term" value="C:cytoplasm"/>
    <property type="evidence" value="ECO:0007669"/>
    <property type="project" value="TreeGrafter"/>
</dbReference>
<dbReference type="SUPFAM" id="SSF54506">
    <property type="entry name" value="Diaminopimelate epimerase-like"/>
    <property type="match status" value="1"/>
</dbReference>
<dbReference type="PANTHER" id="PTHR13774">
    <property type="entry name" value="PHENAZINE BIOSYNTHESIS PROTEIN"/>
    <property type="match status" value="1"/>
</dbReference>
<dbReference type="InterPro" id="IPR003719">
    <property type="entry name" value="Phenazine_PhzF-like"/>
</dbReference>
<comment type="similarity">
    <text evidence="1">Belongs to the PhzF family.</text>
</comment>
<dbReference type="EMBL" id="JACHEK010000004">
    <property type="protein sequence ID" value="MBB6144040.1"/>
    <property type="molecule type" value="Genomic_DNA"/>
</dbReference>
<dbReference type="RefSeq" id="WP_050059274.1">
    <property type="nucleotide sequence ID" value="NZ_JACHEK010000004.1"/>
</dbReference>
<proteinExistence type="inferred from homology"/>
<dbReference type="Gene3D" id="3.10.310.10">
    <property type="entry name" value="Diaminopimelate Epimerase, Chain A, domain 1"/>
    <property type="match status" value="2"/>
</dbReference>
<dbReference type="AlphaFoldDB" id="A0A841JSA4"/>
<keyword evidence="2" id="KW-0413">Isomerase</keyword>
<dbReference type="OrthoDB" id="9788221at2"/>
<dbReference type="PANTHER" id="PTHR13774:SF17">
    <property type="entry name" value="PHENAZINE BIOSYNTHESIS-LIKE DOMAIN-CONTAINING PROTEIN"/>
    <property type="match status" value="1"/>
</dbReference>
<keyword evidence="5" id="KW-1185">Reference proteome</keyword>
<accession>A0A841JSA4</accession>
<evidence type="ECO:0000256" key="1">
    <source>
        <dbReference type="ARBA" id="ARBA00008270"/>
    </source>
</evidence>
<dbReference type="Pfam" id="PF02567">
    <property type="entry name" value="PhzC-PhzF"/>
    <property type="match status" value="1"/>
</dbReference>
<reference evidence="4 5" key="1">
    <citation type="submission" date="2020-08" db="EMBL/GenBank/DDBJ databases">
        <title>Genomic Encyclopedia of Type Strains, Phase IV (KMG-IV): sequencing the most valuable type-strain genomes for metagenomic binning, comparative biology and taxonomic classification.</title>
        <authorList>
            <person name="Goeker M."/>
        </authorList>
    </citation>
    <scope>NUCLEOTIDE SEQUENCE [LARGE SCALE GENOMIC DNA]</scope>
    <source>
        <strain evidence="4 5">DSM 103733</strain>
    </source>
</reference>